<dbReference type="EMBL" id="CP060436">
    <property type="protein sequence ID" value="QPM91558.1"/>
    <property type="molecule type" value="Genomic_DNA"/>
</dbReference>
<gene>
    <name evidence="1" type="ORF">PSAL_028120</name>
</gene>
<evidence type="ECO:0000313" key="1">
    <source>
        <dbReference type="EMBL" id="QPM91558.1"/>
    </source>
</evidence>
<accession>A0A418SG25</accession>
<protein>
    <submittedName>
        <fullName evidence="1">Uncharacterized protein</fullName>
    </submittedName>
</protein>
<dbReference type="Proteomes" id="UP000283786">
    <property type="component" value="Chromosome"/>
</dbReference>
<organism evidence="1 2">
    <name type="scientific">Pseudooceanicola algae</name>
    <dbReference type="NCBI Taxonomy" id="1537215"/>
    <lineage>
        <taxon>Bacteria</taxon>
        <taxon>Pseudomonadati</taxon>
        <taxon>Pseudomonadota</taxon>
        <taxon>Alphaproteobacteria</taxon>
        <taxon>Rhodobacterales</taxon>
        <taxon>Paracoccaceae</taxon>
        <taxon>Pseudooceanicola</taxon>
    </lineage>
</organism>
<name>A0A418SG25_9RHOB</name>
<reference evidence="1 2" key="1">
    <citation type="submission" date="2020-08" db="EMBL/GenBank/DDBJ databases">
        <title>Genome sequence of Rhodobacteraceae bacterium Lw-13e.</title>
        <authorList>
            <person name="Poehlein A."/>
            <person name="Wolter L."/>
            <person name="Daniel R."/>
            <person name="Brinkhoff T."/>
        </authorList>
    </citation>
    <scope>NUCLEOTIDE SEQUENCE [LARGE SCALE GENOMIC DNA]</scope>
    <source>
        <strain evidence="1 2">Lw-13e</strain>
    </source>
</reference>
<proteinExistence type="predicted"/>
<dbReference type="RefSeq" id="WP_196222784.1">
    <property type="nucleotide sequence ID" value="NZ_CP060436.1"/>
</dbReference>
<evidence type="ECO:0000313" key="2">
    <source>
        <dbReference type="Proteomes" id="UP000283786"/>
    </source>
</evidence>
<sequence length="48" mass="5160">MGQDRNFLLIGRWLATFPGLAILLTDQGTPLLSDGLGAALDPHSRKPD</sequence>
<dbReference type="AlphaFoldDB" id="A0A418SG25"/>
<dbReference type="KEGG" id="palw:PSAL_028120"/>
<keyword evidence="2" id="KW-1185">Reference proteome</keyword>